<dbReference type="Pfam" id="PF00583">
    <property type="entry name" value="Acetyltransf_1"/>
    <property type="match status" value="1"/>
</dbReference>
<keyword evidence="2" id="KW-0012">Acyltransferase</keyword>
<dbReference type="InterPro" id="IPR000182">
    <property type="entry name" value="GNAT_dom"/>
</dbReference>
<feature type="domain" description="N-acetyltransferase" evidence="3">
    <location>
        <begin position="4"/>
        <end position="157"/>
    </location>
</feature>
<gene>
    <name evidence="4" type="ORF">CJ305_05725</name>
</gene>
<keyword evidence="1" id="KW-0808">Transferase</keyword>
<keyword evidence="5" id="KW-1185">Reference proteome</keyword>
<organism evidence="4 5">
    <name type="scientific">Leeuwenhoekiella nanhaiensis</name>
    <dbReference type="NCBI Taxonomy" id="1655491"/>
    <lineage>
        <taxon>Bacteria</taxon>
        <taxon>Pseudomonadati</taxon>
        <taxon>Bacteroidota</taxon>
        <taxon>Flavobacteriia</taxon>
        <taxon>Flavobacteriales</taxon>
        <taxon>Flavobacteriaceae</taxon>
        <taxon>Leeuwenhoekiella</taxon>
    </lineage>
</organism>
<dbReference type="SUPFAM" id="SSF55729">
    <property type="entry name" value="Acyl-CoA N-acyltransferases (Nat)"/>
    <property type="match status" value="1"/>
</dbReference>
<dbReference type="InterPro" id="IPR050832">
    <property type="entry name" value="Bact_Acetyltransf"/>
</dbReference>
<evidence type="ECO:0000259" key="3">
    <source>
        <dbReference type="PROSITE" id="PS51186"/>
    </source>
</evidence>
<comment type="caution">
    <text evidence="4">The sequence shown here is derived from an EMBL/GenBank/DDBJ whole genome shotgun (WGS) entry which is preliminary data.</text>
</comment>
<evidence type="ECO:0000256" key="1">
    <source>
        <dbReference type="ARBA" id="ARBA00022679"/>
    </source>
</evidence>
<dbReference type="CDD" id="cd04301">
    <property type="entry name" value="NAT_SF"/>
    <property type="match status" value="1"/>
</dbReference>
<evidence type="ECO:0000313" key="5">
    <source>
        <dbReference type="Proteomes" id="UP000229433"/>
    </source>
</evidence>
<dbReference type="InterPro" id="IPR016181">
    <property type="entry name" value="Acyl_CoA_acyltransferase"/>
</dbReference>
<dbReference type="Proteomes" id="UP000229433">
    <property type="component" value="Unassembled WGS sequence"/>
</dbReference>
<dbReference type="GO" id="GO:0016747">
    <property type="term" value="F:acyltransferase activity, transferring groups other than amino-acyl groups"/>
    <property type="evidence" value="ECO:0007669"/>
    <property type="project" value="InterPro"/>
</dbReference>
<reference evidence="4 5" key="1">
    <citation type="submission" date="2017-08" db="EMBL/GenBank/DDBJ databases">
        <title>The whole genome shortgun sequences of strain Leeuwenhoekiella nanhaiensis G18 from the South China Sea.</title>
        <authorList>
            <person name="Liu Q."/>
        </authorList>
    </citation>
    <scope>NUCLEOTIDE SEQUENCE [LARGE SCALE GENOMIC DNA]</scope>
    <source>
        <strain evidence="4 5">G18</strain>
    </source>
</reference>
<dbReference type="AlphaFoldDB" id="A0A2G1VUM5"/>
<name>A0A2G1VUM5_9FLAO</name>
<dbReference type="PROSITE" id="PS51186">
    <property type="entry name" value="GNAT"/>
    <property type="match status" value="1"/>
</dbReference>
<sequence>MPDINIRRVKKSDTDFILNLLPSLADPELPHWRDPDVMLDIDQRILKSEIHDGSEDNAIFIAEDVETKQQLGFIFLEIGTDYYHREPHGHIADIIVSPDARGRGIGKMLMAKAEEWTKDCGYKLLTLNVFDDNKKARKLYKSLGFSPDLTKYGKILE</sequence>
<dbReference type="OrthoDB" id="9805924at2"/>
<evidence type="ECO:0000256" key="2">
    <source>
        <dbReference type="ARBA" id="ARBA00023315"/>
    </source>
</evidence>
<accession>A0A2G1VUM5</accession>
<dbReference type="PANTHER" id="PTHR43877:SF2">
    <property type="entry name" value="AMINOALKYLPHOSPHONATE N-ACETYLTRANSFERASE-RELATED"/>
    <property type="match status" value="1"/>
</dbReference>
<dbReference type="PANTHER" id="PTHR43877">
    <property type="entry name" value="AMINOALKYLPHOSPHONATE N-ACETYLTRANSFERASE-RELATED-RELATED"/>
    <property type="match status" value="1"/>
</dbReference>
<dbReference type="Gene3D" id="3.40.630.30">
    <property type="match status" value="1"/>
</dbReference>
<proteinExistence type="predicted"/>
<dbReference type="RefSeq" id="WP_099645287.1">
    <property type="nucleotide sequence ID" value="NZ_KZ319288.1"/>
</dbReference>
<evidence type="ECO:0000313" key="4">
    <source>
        <dbReference type="EMBL" id="PHQ30454.1"/>
    </source>
</evidence>
<dbReference type="EMBL" id="NQXA01000002">
    <property type="protein sequence ID" value="PHQ30454.1"/>
    <property type="molecule type" value="Genomic_DNA"/>
</dbReference>
<protein>
    <recommendedName>
        <fullName evidence="3">N-acetyltransferase domain-containing protein</fullName>
    </recommendedName>
</protein>